<evidence type="ECO:0000256" key="2">
    <source>
        <dbReference type="ARBA" id="ARBA00022448"/>
    </source>
</evidence>
<feature type="transmembrane region" description="Helical" evidence="6">
    <location>
        <begin position="23"/>
        <end position="45"/>
    </location>
</feature>
<evidence type="ECO:0000313" key="7">
    <source>
        <dbReference type="EMBL" id="KAK8765988.1"/>
    </source>
</evidence>
<feature type="transmembrane region" description="Helical" evidence="6">
    <location>
        <begin position="301"/>
        <end position="322"/>
    </location>
</feature>
<comment type="caution">
    <text evidence="7">The sequence shown here is derived from an EMBL/GenBank/DDBJ whole genome shotgun (WGS) entry which is preliminary data.</text>
</comment>
<keyword evidence="2" id="KW-0813">Transport</keyword>
<dbReference type="AlphaFoldDB" id="A0AAQ4DU48"/>
<evidence type="ECO:0008006" key="9">
    <source>
        <dbReference type="Google" id="ProtNLM"/>
    </source>
</evidence>
<feature type="transmembrane region" description="Helical" evidence="6">
    <location>
        <begin position="334"/>
        <end position="355"/>
    </location>
</feature>
<reference evidence="7 8" key="1">
    <citation type="journal article" date="2023" name="Arcadia Sci">
        <title>De novo assembly of a long-read Amblyomma americanum tick genome.</title>
        <authorList>
            <person name="Chou S."/>
            <person name="Poskanzer K.E."/>
            <person name="Rollins M."/>
            <person name="Thuy-Boun P.S."/>
        </authorList>
    </citation>
    <scope>NUCLEOTIDE SEQUENCE [LARGE SCALE GENOMIC DNA]</scope>
    <source>
        <strain evidence="7">F_SG_1</strain>
        <tissue evidence="7">Salivary glands</tissue>
    </source>
</reference>
<organism evidence="7 8">
    <name type="scientific">Amblyomma americanum</name>
    <name type="common">Lone star tick</name>
    <dbReference type="NCBI Taxonomy" id="6943"/>
    <lineage>
        <taxon>Eukaryota</taxon>
        <taxon>Metazoa</taxon>
        <taxon>Ecdysozoa</taxon>
        <taxon>Arthropoda</taxon>
        <taxon>Chelicerata</taxon>
        <taxon>Arachnida</taxon>
        <taxon>Acari</taxon>
        <taxon>Parasitiformes</taxon>
        <taxon>Ixodida</taxon>
        <taxon>Ixodoidea</taxon>
        <taxon>Ixodidae</taxon>
        <taxon>Amblyomminae</taxon>
        <taxon>Amblyomma</taxon>
    </lineage>
</organism>
<protein>
    <recommendedName>
        <fullName evidence="9">Monocarboxylate transporter</fullName>
    </recommendedName>
</protein>
<dbReference type="GO" id="GO:0022857">
    <property type="term" value="F:transmembrane transporter activity"/>
    <property type="evidence" value="ECO:0007669"/>
    <property type="project" value="InterPro"/>
</dbReference>
<feature type="transmembrane region" description="Helical" evidence="6">
    <location>
        <begin position="203"/>
        <end position="225"/>
    </location>
</feature>
<dbReference type="InterPro" id="IPR036259">
    <property type="entry name" value="MFS_trans_sf"/>
</dbReference>
<feature type="transmembrane region" description="Helical" evidence="6">
    <location>
        <begin position="117"/>
        <end position="135"/>
    </location>
</feature>
<dbReference type="InterPro" id="IPR011701">
    <property type="entry name" value="MFS"/>
</dbReference>
<dbReference type="Pfam" id="PF07690">
    <property type="entry name" value="MFS_1"/>
    <property type="match status" value="1"/>
</dbReference>
<name>A0AAQ4DU48_AMBAM</name>
<dbReference type="GO" id="GO:0016020">
    <property type="term" value="C:membrane"/>
    <property type="evidence" value="ECO:0007669"/>
    <property type="project" value="UniProtKB-SubCell"/>
</dbReference>
<evidence type="ECO:0000256" key="5">
    <source>
        <dbReference type="ARBA" id="ARBA00023136"/>
    </source>
</evidence>
<evidence type="ECO:0000256" key="6">
    <source>
        <dbReference type="SAM" id="Phobius"/>
    </source>
</evidence>
<proteinExistence type="predicted"/>
<feature type="transmembrane region" description="Helical" evidence="6">
    <location>
        <begin position="91"/>
        <end position="111"/>
    </location>
</feature>
<dbReference type="SUPFAM" id="SSF103473">
    <property type="entry name" value="MFS general substrate transporter"/>
    <property type="match status" value="1"/>
</dbReference>
<dbReference type="Gene3D" id="1.20.1250.20">
    <property type="entry name" value="MFS general substrate transporter like domains"/>
    <property type="match status" value="1"/>
</dbReference>
<gene>
    <name evidence="7" type="ORF">V5799_007231</name>
</gene>
<feature type="transmembrane region" description="Helical" evidence="6">
    <location>
        <begin position="57"/>
        <end position="79"/>
    </location>
</feature>
<evidence type="ECO:0000256" key="3">
    <source>
        <dbReference type="ARBA" id="ARBA00022692"/>
    </source>
</evidence>
<dbReference type="InterPro" id="IPR052983">
    <property type="entry name" value="MFS_Riboflavin_Transporter"/>
</dbReference>
<evidence type="ECO:0000256" key="1">
    <source>
        <dbReference type="ARBA" id="ARBA00004141"/>
    </source>
</evidence>
<sequence length="373" mass="39514">MNSAIVWPHSAAGILIVVLQGKLSVFVITLLVVGAASATVVAAAFCPNMACMSVTLGGIYGVAFGASLTSFAIYTLLYFDKYTATSTAMKYSAWSASGLAGPLIMSFFANLYGLHGALLLTSGLAMNALPLVMLLKDPRPFKVCTKNNILAEKRDSSVGRNGPAIIGKEQDDLRPTKPVSETVIVPPSASIDKLGLTLKGVAALFRIPDFYVLLVVYAVFDWTALLHSTTAVDYGRDKGVSLESAKYVLTCHAFGHLVGRSVVPFASDRIPFSHCPIAVASLFASFLSFIGASLVRSFTSFMALNVVLGVGQGFVTCIRSVLITNYLGVQRLPAFFGFLGLLLIPLASASATILGKKALNCTCLPQLSRLIPK</sequence>
<keyword evidence="3 6" id="KW-0812">Transmembrane</keyword>
<dbReference type="EMBL" id="JARKHS020026814">
    <property type="protein sequence ID" value="KAK8765988.1"/>
    <property type="molecule type" value="Genomic_DNA"/>
</dbReference>
<dbReference type="Proteomes" id="UP001321473">
    <property type="component" value="Unassembled WGS sequence"/>
</dbReference>
<dbReference type="PANTHER" id="PTHR43385:SF1">
    <property type="entry name" value="RIBOFLAVIN TRANSPORTER RIBJ"/>
    <property type="match status" value="1"/>
</dbReference>
<accession>A0AAQ4DU48</accession>
<comment type="subcellular location">
    <subcellularLocation>
        <location evidence="1">Membrane</location>
        <topology evidence="1">Multi-pass membrane protein</topology>
    </subcellularLocation>
</comment>
<keyword evidence="4 6" id="KW-1133">Transmembrane helix</keyword>
<keyword evidence="5 6" id="KW-0472">Membrane</keyword>
<dbReference type="PANTHER" id="PTHR43385">
    <property type="entry name" value="RIBOFLAVIN TRANSPORTER RIBJ"/>
    <property type="match status" value="1"/>
</dbReference>
<keyword evidence="8" id="KW-1185">Reference proteome</keyword>
<feature type="transmembrane region" description="Helical" evidence="6">
    <location>
        <begin position="275"/>
        <end position="295"/>
    </location>
</feature>
<evidence type="ECO:0000313" key="8">
    <source>
        <dbReference type="Proteomes" id="UP001321473"/>
    </source>
</evidence>
<evidence type="ECO:0000256" key="4">
    <source>
        <dbReference type="ARBA" id="ARBA00022989"/>
    </source>
</evidence>